<feature type="transmembrane region" description="Helical" evidence="2">
    <location>
        <begin position="297"/>
        <end position="319"/>
    </location>
</feature>
<organism evidence="5 6">
    <name type="scientific">Aliidiomarina haloalkalitolerans</name>
    <dbReference type="NCBI Taxonomy" id="859059"/>
    <lineage>
        <taxon>Bacteria</taxon>
        <taxon>Pseudomonadati</taxon>
        <taxon>Pseudomonadota</taxon>
        <taxon>Gammaproteobacteria</taxon>
        <taxon>Alteromonadales</taxon>
        <taxon>Idiomarinaceae</taxon>
        <taxon>Aliidiomarina</taxon>
    </lineage>
</organism>
<dbReference type="PROSITE" id="PS50887">
    <property type="entry name" value="GGDEF"/>
    <property type="match status" value="1"/>
</dbReference>
<dbReference type="EMBL" id="PIPI01000001">
    <property type="protein sequence ID" value="RUO21594.1"/>
    <property type="molecule type" value="Genomic_DNA"/>
</dbReference>
<dbReference type="NCBIfam" id="TIGR00229">
    <property type="entry name" value="sensory_box"/>
    <property type="match status" value="1"/>
</dbReference>
<dbReference type="SUPFAM" id="SSF55073">
    <property type="entry name" value="Nucleotide cyclase"/>
    <property type="match status" value="1"/>
</dbReference>
<dbReference type="Gene3D" id="3.30.450.20">
    <property type="entry name" value="PAS domain"/>
    <property type="match status" value="1"/>
</dbReference>
<evidence type="ECO:0008006" key="7">
    <source>
        <dbReference type="Google" id="ProtNLM"/>
    </source>
</evidence>
<keyword evidence="6" id="KW-1185">Reference proteome</keyword>
<evidence type="ECO:0000259" key="3">
    <source>
        <dbReference type="PROSITE" id="PS50113"/>
    </source>
</evidence>
<protein>
    <recommendedName>
        <fullName evidence="7">GGDEF domain-containing protein</fullName>
    </recommendedName>
</protein>
<keyword evidence="2" id="KW-0812">Transmembrane</keyword>
<dbReference type="SMART" id="SM00091">
    <property type="entry name" value="PAS"/>
    <property type="match status" value="1"/>
</dbReference>
<dbReference type="Gene3D" id="3.30.70.270">
    <property type="match status" value="1"/>
</dbReference>
<feature type="transmembrane region" description="Helical" evidence="2">
    <location>
        <begin position="12"/>
        <end position="37"/>
    </location>
</feature>
<gene>
    <name evidence="5" type="ORF">CWE06_01695</name>
</gene>
<dbReference type="GO" id="GO:0003824">
    <property type="term" value="F:catalytic activity"/>
    <property type="evidence" value="ECO:0007669"/>
    <property type="project" value="UniProtKB-ARBA"/>
</dbReference>
<dbReference type="InterPro" id="IPR000160">
    <property type="entry name" value="GGDEF_dom"/>
</dbReference>
<keyword evidence="2" id="KW-0472">Membrane</keyword>
<dbReference type="AlphaFoldDB" id="A0A432VY41"/>
<sequence>MPRQAFKHYQNLLLRRAVIGMLVIGVVASLATLAPFYHQIQTYITDLNHAYADAQAQAISAEVRRYQDIGQQVSSRSEIRVQLEAYIQEQRSLDEIQAFTQPRLADAGKASADLIALVRFGRDGEIVAEHYFTSSEKLGDQFNEQLLRVSREHLDFIFLHTGQQLSPEQLLISVPSIIEASSGEGIGTDLLFFSAESLAKVAAEMNRFGEHMALYFVNSGQTHNFHLAYVNREGQRNDVIVNRDSELPFDRQILRSGVSSSVINWGSEEHSLFVVPLADESWKMVVSVPSYELYRSLYQSVLAVFAAILIAIILGTFAVRRTISPILNELTRSADQLVIKNQQLKLAGQVFENTHEAIVITDAELNILQVNRAFAHLLDVSVHALVNQNLKKLMVMDKISQQLERRIIRTLTTNDVWQGELWYRASDGRAIPALQTISTIRDANNKVTQLIHIFNDITEQKDSENRIKRKVITDGLTGLANREGLLQTLEAAVAKAKADEVELALIFMDLDNFKPVNDSHGHQVGDILLKLVAQRLLGLVRKNDMVARLGGDEFVIVLQGKDVESRALELAAALVTKLQQPFRLNDILVTVGASVGVALYPRHAENYKDLLNHADLAMYQAKQTGRNRYCVAEK</sequence>
<evidence type="ECO:0000256" key="1">
    <source>
        <dbReference type="ARBA" id="ARBA00001946"/>
    </source>
</evidence>
<dbReference type="PROSITE" id="PS50113">
    <property type="entry name" value="PAC"/>
    <property type="match status" value="1"/>
</dbReference>
<evidence type="ECO:0000313" key="5">
    <source>
        <dbReference type="EMBL" id="RUO21594.1"/>
    </source>
</evidence>
<dbReference type="InterPro" id="IPR000700">
    <property type="entry name" value="PAS-assoc_C"/>
</dbReference>
<evidence type="ECO:0000259" key="4">
    <source>
        <dbReference type="PROSITE" id="PS50887"/>
    </source>
</evidence>
<feature type="domain" description="PAC" evidence="3">
    <location>
        <begin position="417"/>
        <end position="469"/>
    </location>
</feature>
<dbReference type="CDD" id="cd00130">
    <property type="entry name" value="PAS"/>
    <property type="match status" value="1"/>
</dbReference>
<dbReference type="Proteomes" id="UP000288212">
    <property type="component" value="Unassembled WGS sequence"/>
</dbReference>
<dbReference type="CDD" id="cd01949">
    <property type="entry name" value="GGDEF"/>
    <property type="match status" value="1"/>
</dbReference>
<reference evidence="5 6" key="1">
    <citation type="journal article" date="2011" name="Front. Microbiol.">
        <title>Genomic signatures of strain selection and enhancement in Bacillus atrophaeus var. globigii, a historical biowarfare simulant.</title>
        <authorList>
            <person name="Gibbons H.S."/>
            <person name="Broomall S.M."/>
            <person name="McNew L.A."/>
            <person name="Daligault H."/>
            <person name="Chapman C."/>
            <person name="Bruce D."/>
            <person name="Karavis M."/>
            <person name="Krepps M."/>
            <person name="McGregor P.A."/>
            <person name="Hong C."/>
            <person name="Park K.H."/>
            <person name="Akmal A."/>
            <person name="Feldman A."/>
            <person name="Lin J.S."/>
            <person name="Chang W.E."/>
            <person name="Higgs B.W."/>
            <person name="Demirev P."/>
            <person name="Lindquist J."/>
            <person name="Liem A."/>
            <person name="Fochler E."/>
            <person name="Read T.D."/>
            <person name="Tapia R."/>
            <person name="Johnson S."/>
            <person name="Bishop-Lilly K.A."/>
            <person name="Detter C."/>
            <person name="Han C."/>
            <person name="Sozhamannan S."/>
            <person name="Rosenzweig C.N."/>
            <person name="Skowronski E.W."/>
        </authorList>
    </citation>
    <scope>NUCLEOTIDE SEQUENCE [LARGE SCALE GENOMIC DNA]</scope>
    <source>
        <strain evidence="5 6">AK5</strain>
    </source>
</reference>
<name>A0A432VY41_9GAMM</name>
<comment type="cofactor">
    <cofactor evidence="1">
        <name>Mg(2+)</name>
        <dbReference type="ChEBI" id="CHEBI:18420"/>
    </cofactor>
</comment>
<dbReference type="InterPro" id="IPR043128">
    <property type="entry name" value="Rev_trsase/Diguanyl_cyclase"/>
</dbReference>
<dbReference type="NCBIfam" id="TIGR00254">
    <property type="entry name" value="GGDEF"/>
    <property type="match status" value="1"/>
</dbReference>
<evidence type="ECO:0000256" key="2">
    <source>
        <dbReference type="SAM" id="Phobius"/>
    </source>
</evidence>
<comment type="caution">
    <text evidence="5">The sequence shown here is derived from an EMBL/GenBank/DDBJ whole genome shotgun (WGS) entry which is preliminary data.</text>
</comment>
<feature type="domain" description="GGDEF" evidence="4">
    <location>
        <begin position="501"/>
        <end position="634"/>
    </location>
</feature>
<dbReference type="InterPro" id="IPR052163">
    <property type="entry name" value="DGC-Regulatory_Protein"/>
</dbReference>
<dbReference type="OrthoDB" id="9812260at2"/>
<dbReference type="Pfam" id="PF00990">
    <property type="entry name" value="GGDEF"/>
    <property type="match status" value="1"/>
</dbReference>
<dbReference type="RefSeq" id="WP_126790576.1">
    <property type="nucleotide sequence ID" value="NZ_PIPI01000001.1"/>
</dbReference>
<dbReference type="PANTHER" id="PTHR46663:SF3">
    <property type="entry name" value="SLL0267 PROTEIN"/>
    <property type="match status" value="1"/>
</dbReference>
<proteinExistence type="predicted"/>
<dbReference type="Pfam" id="PF13426">
    <property type="entry name" value="PAS_9"/>
    <property type="match status" value="1"/>
</dbReference>
<dbReference type="FunFam" id="3.30.70.270:FF:000001">
    <property type="entry name" value="Diguanylate cyclase domain protein"/>
    <property type="match status" value="1"/>
</dbReference>
<evidence type="ECO:0000313" key="6">
    <source>
        <dbReference type="Proteomes" id="UP000288212"/>
    </source>
</evidence>
<dbReference type="InterPro" id="IPR000014">
    <property type="entry name" value="PAS"/>
</dbReference>
<accession>A0A432VY41</accession>
<dbReference type="InterPro" id="IPR035965">
    <property type="entry name" value="PAS-like_dom_sf"/>
</dbReference>
<dbReference type="InterPro" id="IPR029787">
    <property type="entry name" value="Nucleotide_cyclase"/>
</dbReference>
<dbReference type="SMART" id="SM00267">
    <property type="entry name" value="GGDEF"/>
    <property type="match status" value="1"/>
</dbReference>
<dbReference type="SUPFAM" id="SSF55785">
    <property type="entry name" value="PYP-like sensor domain (PAS domain)"/>
    <property type="match status" value="1"/>
</dbReference>
<dbReference type="PANTHER" id="PTHR46663">
    <property type="entry name" value="DIGUANYLATE CYCLASE DGCT-RELATED"/>
    <property type="match status" value="1"/>
</dbReference>
<keyword evidence="2" id="KW-1133">Transmembrane helix</keyword>